<name>A0A484GLI3_SOUCH</name>
<sequence>RKCREAPLELLFVTDSSESVGPENFPIIKDFVKTLTDRVALDLATAHVGVINYGHKVEEVDHLTQFSSKDDLKRAVDNMKYLGEGTYTATALHAANCMFEAARLGVKKVALVITD</sequence>
<accession>A0A484GLI3</accession>
<organism evidence="2 3">
    <name type="scientific">Sousa chinensis</name>
    <name type="common">Indo-pacific humpbacked dolphin</name>
    <name type="synonym">Steno chinensis</name>
    <dbReference type="NCBI Taxonomy" id="103600"/>
    <lineage>
        <taxon>Eukaryota</taxon>
        <taxon>Metazoa</taxon>
        <taxon>Chordata</taxon>
        <taxon>Craniata</taxon>
        <taxon>Vertebrata</taxon>
        <taxon>Euteleostomi</taxon>
        <taxon>Mammalia</taxon>
        <taxon>Eutheria</taxon>
        <taxon>Laurasiatheria</taxon>
        <taxon>Artiodactyla</taxon>
        <taxon>Whippomorpha</taxon>
        <taxon>Cetacea</taxon>
        <taxon>Odontoceti</taxon>
        <taxon>Delphinidae</taxon>
        <taxon>Sousa</taxon>
    </lineage>
</organism>
<evidence type="ECO:0000313" key="2">
    <source>
        <dbReference type="EMBL" id="TEA36562.1"/>
    </source>
</evidence>
<evidence type="ECO:0000313" key="3">
    <source>
        <dbReference type="Proteomes" id="UP000295264"/>
    </source>
</evidence>
<dbReference type="PANTHER" id="PTHR24020:SF87">
    <property type="entry name" value="COLLAGEN ALPHA-1(VI) CHAIN-LIKE"/>
    <property type="match status" value="1"/>
</dbReference>
<feature type="non-terminal residue" evidence="2">
    <location>
        <position position="1"/>
    </location>
</feature>
<dbReference type="Proteomes" id="UP000295264">
    <property type="component" value="Unassembled WGS sequence"/>
</dbReference>
<dbReference type="PROSITE" id="PS50234">
    <property type="entry name" value="VWFA"/>
    <property type="match status" value="1"/>
</dbReference>
<keyword evidence="3" id="KW-1185">Reference proteome</keyword>
<comment type="caution">
    <text evidence="2">The sequence shown here is derived from an EMBL/GenBank/DDBJ whole genome shotgun (WGS) entry which is preliminary data.</text>
</comment>
<proteinExistence type="predicted"/>
<feature type="domain" description="VWFA" evidence="1">
    <location>
        <begin position="9"/>
        <end position="115"/>
    </location>
</feature>
<protein>
    <recommendedName>
        <fullName evidence="1">VWFA domain-containing protein</fullName>
    </recommendedName>
</protein>
<dbReference type="EMBL" id="QWLN02006048">
    <property type="protein sequence ID" value="TEA36562.1"/>
    <property type="molecule type" value="Genomic_DNA"/>
</dbReference>
<dbReference type="PRINTS" id="PR00453">
    <property type="entry name" value="VWFADOMAIN"/>
</dbReference>
<dbReference type="SUPFAM" id="SSF53300">
    <property type="entry name" value="vWA-like"/>
    <property type="match status" value="1"/>
</dbReference>
<evidence type="ECO:0000259" key="1">
    <source>
        <dbReference type="PROSITE" id="PS50234"/>
    </source>
</evidence>
<dbReference type="InterPro" id="IPR036465">
    <property type="entry name" value="vWFA_dom_sf"/>
</dbReference>
<dbReference type="Gene3D" id="3.40.50.410">
    <property type="entry name" value="von Willebrand factor, type A domain"/>
    <property type="match status" value="1"/>
</dbReference>
<reference evidence="2 3" key="1">
    <citation type="journal article" date="2018" name="Genomics">
        <title>Molecular footprints of inshore aquatic adaptation in Indo-Pacific humpback dolphin (Sousa chinensis).</title>
        <authorList>
            <person name="Ming Y."/>
            <person name="Jian J."/>
            <person name="Yu F."/>
            <person name="Yu X."/>
            <person name="Wang J."/>
            <person name="Liu W."/>
        </authorList>
    </citation>
    <scope>NUCLEOTIDE SEQUENCE [LARGE SCALE GENOMIC DNA]</scope>
    <source>
        <strain evidence="2">MY-2018</strain>
        <tissue evidence="2">Skin</tissue>
    </source>
</reference>
<dbReference type="Pfam" id="PF00092">
    <property type="entry name" value="VWA"/>
    <property type="match status" value="1"/>
</dbReference>
<dbReference type="AlphaFoldDB" id="A0A484GLI3"/>
<dbReference type="InterPro" id="IPR002035">
    <property type="entry name" value="VWF_A"/>
</dbReference>
<dbReference type="PANTHER" id="PTHR24020">
    <property type="entry name" value="COLLAGEN ALPHA"/>
    <property type="match status" value="1"/>
</dbReference>
<dbReference type="InterPro" id="IPR050525">
    <property type="entry name" value="ECM_Assembly_Org"/>
</dbReference>
<feature type="non-terminal residue" evidence="2">
    <location>
        <position position="115"/>
    </location>
</feature>
<gene>
    <name evidence="2" type="ORF">DBR06_SOUSAS11210022</name>
</gene>